<accession>A0A087TQY0</accession>
<organism evidence="1 2">
    <name type="scientific">Stegodyphus mimosarum</name>
    <name type="common">African social velvet spider</name>
    <dbReference type="NCBI Taxonomy" id="407821"/>
    <lineage>
        <taxon>Eukaryota</taxon>
        <taxon>Metazoa</taxon>
        <taxon>Ecdysozoa</taxon>
        <taxon>Arthropoda</taxon>
        <taxon>Chelicerata</taxon>
        <taxon>Arachnida</taxon>
        <taxon>Araneae</taxon>
        <taxon>Araneomorphae</taxon>
        <taxon>Entelegynae</taxon>
        <taxon>Eresoidea</taxon>
        <taxon>Eresidae</taxon>
        <taxon>Stegodyphus</taxon>
    </lineage>
</organism>
<feature type="non-terminal residue" evidence="1">
    <location>
        <position position="68"/>
    </location>
</feature>
<sequence length="68" mass="7571">MLFRRFPEANGGLAVRPTATLNSHTFIDDINNKLIINIKCKKAVFNWLSKVSILITVTLLGNRKGLSS</sequence>
<dbReference type="EMBL" id="KK116360">
    <property type="protein sequence ID" value="KFM67519.1"/>
    <property type="molecule type" value="Genomic_DNA"/>
</dbReference>
<dbReference type="Proteomes" id="UP000054359">
    <property type="component" value="Unassembled WGS sequence"/>
</dbReference>
<reference evidence="1 2" key="1">
    <citation type="submission" date="2013-11" db="EMBL/GenBank/DDBJ databases">
        <title>Genome sequencing of Stegodyphus mimosarum.</title>
        <authorList>
            <person name="Bechsgaard J."/>
        </authorList>
    </citation>
    <scope>NUCLEOTIDE SEQUENCE [LARGE SCALE GENOMIC DNA]</scope>
</reference>
<proteinExistence type="predicted"/>
<dbReference type="AlphaFoldDB" id="A0A087TQY0"/>
<name>A0A087TQY0_STEMI</name>
<evidence type="ECO:0000313" key="2">
    <source>
        <dbReference type="Proteomes" id="UP000054359"/>
    </source>
</evidence>
<gene>
    <name evidence="1" type="ORF">X975_16928</name>
</gene>
<keyword evidence="2" id="KW-1185">Reference proteome</keyword>
<protein>
    <submittedName>
        <fullName evidence="1">Uncharacterized protein</fullName>
    </submittedName>
</protein>
<evidence type="ECO:0000313" key="1">
    <source>
        <dbReference type="EMBL" id="KFM67519.1"/>
    </source>
</evidence>